<protein>
    <recommendedName>
        <fullName evidence="4">Phage tail lysozyme domain-containing protein</fullName>
    </recommendedName>
</protein>
<gene>
    <name evidence="2" type="ORF">N8A98_22285</name>
</gene>
<dbReference type="RefSeq" id="WP_262168591.1">
    <property type="nucleotide sequence ID" value="NZ_CP104965.1"/>
</dbReference>
<proteinExistence type="predicted"/>
<name>A0ABY6CCQ6_9HYPH</name>
<dbReference type="Proteomes" id="UP001061862">
    <property type="component" value="Chromosome"/>
</dbReference>
<evidence type="ECO:0000256" key="1">
    <source>
        <dbReference type="SAM" id="MobiDB-lite"/>
    </source>
</evidence>
<evidence type="ECO:0000313" key="2">
    <source>
        <dbReference type="EMBL" id="UXN69902.1"/>
    </source>
</evidence>
<dbReference type="EMBL" id="CP104965">
    <property type="protein sequence ID" value="UXN69902.1"/>
    <property type="molecule type" value="Genomic_DNA"/>
</dbReference>
<reference evidence="2 3" key="1">
    <citation type="submission" date="2022-09" db="EMBL/GenBank/DDBJ databases">
        <title>Interaction between co-microsymbionts with complementary sets of symbiotic genes in legume-rhizobium systems.</title>
        <authorList>
            <person name="Safronova V."/>
            <person name="Sazanova A."/>
            <person name="Afonin A."/>
            <person name="Chirak E."/>
        </authorList>
    </citation>
    <scope>NUCLEOTIDE SEQUENCE [LARGE SCALE GENOMIC DNA]</scope>
    <source>
        <strain evidence="2 3">A18/4-1</strain>
    </source>
</reference>
<accession>A0ABY6CCQ6</accession>
<feature type="compositionally biased region" description="Low complexity" evidence="1">
    <location>
        <begin position="305"/>
        <end position="316"/>
    </location>
</feature>
<organism evidence="2 3">
    <name type="scientific">Devosia neptuniae</name>
    <dbReference type="NCBI Taxonomy" id="191302"/>
    <lineage>
        <taxon>Bacteria</taxon>
        <taxon>Pseudomonadati</taxon>
        <taxon>Pseudomonadota</taxon>
        <taxon>Alphaproteobacteria</taxon>
        <taxon>Hyphomicrobiales</taxon>
        <taxon>Devosiaceae</taxon>
        <taxon>Devosia</taxon>
    </lineage>
</organism>
<evidence type="ECO:0000313" key="3">
    <source>
        <dbReference type="Proteomes" id="UP001061862"/>
    </source>
</evidence>
<feature type="region of interest" description="Disordered" evidence="1">
    <location>
        <begin position="292"/>
        <end position="316"/>
    </location>
</feature>
<evidence type="ECO:0008006" key="4">
    <source>
        <dbReference type="Google" id="ProtNLM"/>
    </source>
</evidence>
<keyword evidence="3" id="KW-1185">Reference proteome</keyword>
<sequence length="316" mass="31825">MAANNAGDAFLSSLIGTESGGNWAAKNSEVGSGGKTGHFGRLQFGQARLEDAKNAGIIPASMTPSQFMADPTAQQAVESWHFADIDRQAEAMGLNAYLGQNIGGATITPEAIRAMAHLGGIGGAAKFLKTGGKYNPSDAYGTSLLDYAAKHGATGAAPMKAAKPGLLGAIQTGAGNIMAAAGNAVQQAVKPIATVADRTAIARALMAKNIGAAPTIIEGFQPGGTQAYAASGAGATPVTLMRSRGSPSRSFDAAYHSGQNMDAYRANRQAIGGPITAQSIAAALASGKTLMRPAHDRNSSGGGNNFNSGANSIFSN</sequence>